<protein>
    <submittedName>
        <fullName evidence="1">Uncharacterized protein</fullName>
    </submittedName>
</protein>
<evidence type="ECO:0000313" key="1">
    <source>
        <dbReference type="EMBL" id="MBB4615370.1"/>
    </source>
</evidence>
<accession>A0A7W7AE47</accession>
<comment type="caution">
    <text evidence="1">The sequence shown here is derived from an EMBL/GenBank/DDBJ whole genome shotgun (WGS) entry which is preliminary data.</text>
</comment>
<organism evidence="1 2">
    <name type="scientific">Novosphingobium taihuense</name>
    <dbReference type="NCBI Taxonomy" id="260085"/>
    <lineage>
        <taxon>Bacteria</taxon>
        <taxon>Pseudomonadati</taxon>
        <taxon>Pseudomonadota</taxon>
        <taxon>Alphaproteobacteria</taxon>
        <taxon>Sphingomonadales</taxon>
        <taxon>Sphingomonadaceae</taxon>
        <taxon>Novosphingobium</taxon>
    </lineage>
</organism>
<dbReference type="AlphaFoldDB" id="A0A7W7AE47"/>
<dbReference type="InterPro" id="IPR046662">
    <property type="entry name" value="DUF6771"/>
</dbReference>
<gene>
    <name evidence="1" type="ORF">GGR37_003666</name>
</gene>
<reference evidence="1 2" key="1">
    <citation type="submission" date="2020-08" db="EMBL/GenBank/DDBJ databases">
        <title>Genomic Encyclopedia of Type Strains, Phase IV (KMG-IV): sequencing the most valuable type-strain genomes for metagenomic binning, comparative biology and taxonomic classification.</title>
        <authorList>
            <person name="Goeker M."/>
        </authorList>
    </citation>
    <scope>NUCLEOTIDE SEQUENCE [LARGE SCALE GENOMIC DNA]</scope>
    <source>
        <strain evidence="1 2">DSM 17507</strain>
    </source>
</reference>
<sequence length="62" mass="6816">MSRINDALIVQAILTAPGWARVGISDPTPWMREDAAAELARAIRMQVDAPEQTEAAQRQLTL</sequence>
<proteinExistence type="predicted"/>
<dbReference type="Proteomes" id="UP000538566">
    <property type="component" value="Unassembled WGS sequence"/>
</dbReference>
<dbReference type="Pfam" id="PF20561">
    <property type="entry name" value="DUF6771"/>
    <property type="match status" value="1"/>
</dbReference>
<dbReference type="EMBL" id="JACHOA010000008">
    <property type="protein sequence ID" value="MBB4615370.1"/>
    <property type="molecule type" value="Genomic_DNA"/>
</dbReference>
<keyword evidence="2" id="KW-1185">Reference proteome</keyword>
<name>A0A7W7AE47_9SPHN</name>
<evidence type="ECO:0000313" key="2">
    <source>
        <dbReference type="Proteomes" id="UP000538566"/>
    </source>
</evidence>
<dbReference type="RefSeq" id="WP_144907373.1">
    <property type="nucleotide sequence ID" value="NZ_JACHOA010000008.1"/>
</dbReference>